<comment type="caution">
    <text evidence="1">The sequence shown here is derived from an EMBL/GenBank/DDBJ whole genome shotgun (WGS) entry which is preliminary data.</text>
</comment>
<proteinExistence type="predicted"/>
<evidence type="ECO:0000313" key="1">
    <source>
        <dbReference type="EMBL" id="KAH7914988.1"/>
    </source>
</evidence>
<evidence type="ECO:0000313" key="2">
    <source>
        <dbReference type="Proteomes" id="UP000790377"/>
    </source>
</evidence>
<name>A0ACB8APN9_9AGAM</name>
<accession>A0ACB8APN9</accession>
<protein>
    <submittedName>
        <fullName evidence="1">FUN14 family-domain-containing protein</fullName>
    </submittedName>
</protein>
<sequence>MTSMLSRQFLGLGLGLPNTSRSVFARSIGQRYASAMRTDIHIPKMWSSNIGVSALAKGPRKTFPYLMTAVGVTGIAFGITDTIAPLILTIHCDSVPAQLPQFPQGDPPTSSVNYYELSFGTVCGVCAGIFIKKGAKLVAFFLGGGFVLLQYLSSTSLVRVDWTRMAQRFENLFCTKDALGQPKAPTIGSVWRSIVNFLTADFQPRASFIAGLALGLRVG</sequence>
<gene>
    <name evidence="1" type="ORF">BJ138DRAFT_1132967</name>
</gene>
<keyword evidence="2" id="KW-1185">Reference proteome</keyword>
<reference evidence="1" key="1">
    <citation type="journal article" date="2021" name="New Phytol.">
        <title>Evolutionary innovations through gain and loss of genes in the ectomycorrhizal Boletales.</title>
        <authorList>
            <person name="Wu G."/>
            <person name="Miyauchi S."/>
            <person name="Morin E."/>
            <person name="Kuo A."/>
            <person name="Drula E."/>
            <person name="Varga T."/>
            <person name="Kohler A."/>
            <person name="Feng B."/>
            <person name="Cao Y."/>
            <person name="Lipzen A."/>
            <person name="Daum C."/>
            <person name="Hundley H."/>
            <person name="Pangilinan J."/>
            <person name="Johnson J."/>
            <person name="Barry K."/>
            <person name="LaButti K."/>
            <person name="Ng V."/>
            <person name="Ahrendt S."/>
            <person name="Min B."/>
            <person name="Choi I.G."/>
            <person name="Park H."/>
            <person name="Plett J.M."/>
            <person name="Magnuson J."/>
            <person name="Spatafora J.W."/>
            <person name="Nagy L.G."/>
            <person name="Henrissat B."/>
            <person name="Grigoriev I.V."/>
            <person name="Yang Z.L."/>
            <person name="Xu J."/>
            <person name="Martin F.M."/>
        </authorList>
    </citation>
    <scope>NUCLEOTIDE SEQUENCE</scope>
    <source>
        <strain evidence="1">ATCC 28755</strain>
    </source>
</reference>
<dbReference type="EMBL" id="MU267606">
    <property type="protein sequence ID" value="KAH7914988.1"/>
    <property type="molecule type" value="Genomic_DNA"/>
</dbReference>
<dbReference type="Proteomes" id="UP000790377">
    <property type="component" value="Unassembled WGS sequence"/>
</dbReference>
<organism evidence="1 2">
    <name type="scientific">Hygrophoropsis aurantiaca</name>
    <dbReference type="NCBI Taxonomy" id="72124"/>
    <lineage>
        <taxon>Eukaryota</taxon>
        <taxon>Fungi</taxon>
        <taxon>Dikarya</taxon>
        <taxon>Basidiomycota</taxon>
        <taxon>Agaricomycotina</taxon>
        <taxon>Agaricomycetes</taxon>
        <taxon>Agaricomycetidae</taxon>
        <taxon>Boletales</taxon>
        <taxon>Coniophorineae</taxon>
        <taxon>Hygrophoropsidaceae</taxon>
        <taxon>Hygrophoropsis</taxon>
    </lineage>
</organism>